<dbReference type="GO" id="GO:0003723">
    <property type="term" value="F:RNA binding"/>
    <property type="evidence" value="ECO:0007669"/>
    <property type="project" value="InterPro"/>
</dbReference>
<protein>
    <recommendedName>
        <fullName evidence="5">Pentacotripeptide-repeat region of PRORP domain-containing protein</fullName>
    </recommendedName>
</protein>
<dbReference type="Pfam" id="PF01535">
    <property type="entry name" value="PPR"/>
    <property type="match status" value="3"/>
</dbReference>
<dbReference type="SUPFAM" id="SSF48452">
    <property type="entry name" value="TPR-like"/>
    <property type="match status" value="1"/>
</dbReference>
<evidence type="ECO:0000256" key="2">
    <source>
        <dbReference type="PROSITE-ProRule" id="PRU00708"/>
    </source>
</evidence>
<dbReference type="PANTHER" id="PTHR47926:SF452">
    <property type="entry name" value="PENTATRICOPEPTIDE REPEAT-CONTAINING PROTEIN"/>
    <property type="match status" value="1"/>
</dbReference>
<dbReference type="AlphaFoldDB" id="A0A5N6PT51"/>
<dbReference type="PROSITE" id="PS51375">
    <property type="entry name" value="PPR"/>
    <property type="match status" value="3"/>
</dbReference>
<gene>
    <name evidence="3" type="ORF">E3N88_07005</name>
</gene>
<dbReference type="Gene3D" id="1.25.40.10">
    <property type="entry name" value="Tetratricopeptide repeat domain"/>
    <property type="match status" value="3"/>
</dbReference>
<keyword evidence="1" id="KW-0677">Repeat</keyword>
<dbReference type="Proteomes" id="UP000326396">
    <property type="component" value="Linkage Group LG11"/>
</dbReference>
<feature type="repeat" description="PPR" evidence="2">
    <location>
        <begin position="209"/>
        <end position="243"/>
    </location>
</feature>
<evidence type="ECO:0000313" key="3">
    <source>
        <dbReference type="EMBL" id="KAD6796109.1"/>
    </source>
</evidence>
<evidence type="ECO:0000313" key="4">
    <source>
        <dbReference type="Proteomes" id="UP000326396"/>
    </source>
</evidence>
<dbReference type="InterPro" id="IPR011990">
    <property type="entry name" value="TPR-like_helical_dom_sf"/>
</dbReference>
<organism evidence="3 4">
    <name type="scientific">Mikania micrantha</name>
    <name type="common">bitter vine</name>
    <dbReference type="NCBI Taxonomy" id="192012"/>
    <lineage>
        <taxon>Eukaryota</taxon>
        <taxon>Viridiplantae</taxon>
        <taxon>Streptophyta</taxon>
        <taxon>Embryophyta</taxon>
        <taxon>Tracheophyta</taxon>
        <taxon>Spermatophyta</taxon>
        <taxon>Magnoliopsida</taxon>
        <taxon>eudicotyledons</taxon>
        <taxon>Gunneridae</taxon>
        <taxon>Pentapetalae</taxon>
        <taxon>asterids</taxon>
        <taxon>campanulids</taxon>
        <taxon>Asterales</taxon>
        <taxon>Asteraceae</taxon>
        <taxon>Asteroideae</taxon>
        <taxon>Heliantheae alliance</taxon>
        <taxon>Eupatorieae</taxon>
        <taxon>Mikania</taxon>
    </lineage>
</organism>
<feature type="repeat" description="PPR" evidence="2">
    <location>
        <begin position="74"/>
        <end position="108"/>
    </location>
</feature>
<dbReference type="InterPro" id="IPR046960">
    <property type="entry name" value="PPR_At4g14850-like_plant"/>
</dbReference>
<sequence>MHRESIPVDSFTVLYTLTACTHLHNLPALRHLHAQILKLGYTSNVYIMSSLLNGYSNACFSDAHVLFDEMPDRTTVTWNTMISGFSRLRNATKARSLFDEMPTRNTASWSAMIAAYVNNGRQKQGHAIFRKMVTDEKLKPDEFTLCTVLGGCTRMGMIGFVLGKSIHGFITRNQYELNVELGTTLVDMYAKCGFLKAATMVFDMMQETNVISWTALICGAGQHGYIKEARALFDRMQKEGVKPNELTFTSILSACVHAGLVEEGRVYFKLIEEYGLKPNVHHYGCMVDLFGKAGELENAYEVIVRMQAEANMNIWGSFLNSCKVQGDFKMAERVIERVVEMLRPEKDGDAVMFDVQPINRDDIR</sequence>
<dbReference type="OrthoDB" id="185373at2759"/>
<dbReference type="Pfam" id="PF12854">
    <property type="entry name" value="PPR_1"/>
    <property type="match status" value="1"/>
</dbReference>
<dbReference type="GO" id="GO:0009451">
    <property type="term" value="P:RNA modification"/>
    <property type="evidence" value="ECO:0007669"/>
    <property type="project" value="InterPro"/>
</dbReference>
<evidence type="ECO:0000256" key="1">
    <source>
        <dbReference type="ARBA" id="ARBA00022737"/>
    </source>
</evidence>
<dbReference type="FunFam" id="1.25.40.10:FF:000090">
    <property type="entry name" value="Pentatricopeptide repeat-containing protein, chloroplastic"/>
    <property type="match status" value="1"/>
</dbReference>
<proteinExistence type="predicted"/>
<accession>A0A5N6PT51</accession>
<dbReference type="PROSITE" id="PS51257">
    <property type="entry name" value="PROKAR_LIPOPROTEIN"/>
    <property type="match status" value="1"/>
</dbReference>
<reference evidence="3 4" key="1">
    <citation type="submission" date="2019-05" db="EMBL/GenBank/DDBJ databases">
        <title>Mikania micrantha, genome provides insights into the molecular mechanism of rapid growth.</title>
        <authorList>
            <person name="Liu B."/>
        </authorList>
    </citation>
    <scope>NUCLEOTIDE SEQUENCE [LARGE SCALE GENOMIC DNA]</scope>
    <source>
        <strain evidence="3">NLD-2019</strain>
        <tissue evidence="3">Leaf</tissue>
    </source>
</reference>
<feature type="repeat" description="PPR" evidence="2">
    <location>
        <begin position="244"/>
        <end position="278"/>
    </location>
</feature>
<dbReference type="PANTHER" id="PTHR47926">
    <property type="entry name" value="PENTATRICOPEPTIDE REPEAT-CONTAINING PROTEIN"/>
    <property type="match status" value="1"/>
</dbReference>
<dbReference type="NCBIfam" id="TIGR00756">
    <property type="entry name" value="PPR"/>
    <property type="match status" value="4"/>
</dbReference>
<evidence type="ECO:0008006" key="5">
    <source>
        <dbReference type="Google" id="ProtNLM"/>
    </source>
</evidence>
<dbReference type="InterPro" id="IPR002885">
    <property type="entry name" value="PPR_rpt"/>
</dbReference>
<keyword evidence="4" id="KW-1185">Reference proteome</keyword>
<dbReference type="Pfam" id="PF13041">
    <property type="entry name" value="PPR_2"/>
    <property type="match status" value="1"/>
</dbReference>
<name>A0A5N6PT51_9ASTR</name>
<dbReference type="EMBL" id="SZYD01000003">
    <property type="protein sequence ID" value="KAD6796109.1"/>
    <property type="molecule type" value="Genomic_DNA"/>
</dbReference>
<comment type="caution">
    <text evidence="3">The sequence shown here is derived from an EMBL/GenBank/DDBJ whole genome shotgun (WGS) entry which is preliminary data.</text>
</comment>